<sequence>MTATTSTKTERDALYFQGERERVVALHEMELDAARLAAELYQRLDHFDELDEAASIEAEGAPIRHRYTGHGLCWLQQRLGEARAVLATAARRLQESARELELAAGTTSRSGRVDHIARGYQALAGEAARVAESFAPWNEPVQTDWTRVDAICDGIRLLEDRQDAEFKAEIVHDLRSFDRNREGLLALGMHDYVASQIDGNPALQRALATMRTYVGEAPARQQAP</sequence>
<organism evidence="1 2">
    <name type="scientific">Pseudoxanthomonas wuyuanensis</name>
    <dbReference type="NCBI Taxonomy" id="1073196"/>
    <lineage>
        <taxon>Bacteria</taxon>
        <taxon>Pseudomonadati</taxon>
        <taxon>Pseudomonadota</taxon>
        <taxon>Gammaproteobacteria</taxon>
        <taxon>Lysobacterales</taxon>
        <taxon>Lysobacteraceae</taxon>
        <taxon>Pseudoxanthomonas</taxon>
    </lineage>
</organism>
<evidence type="ECO:0000313" key="1">
    <source>
        <dbReference type="EMBL" id="SOD51242.1"/>
    </source>
</evidence>
<gene>
    <name evidence="1" type="ORF">SAMN06296416_101524</name>
</gene>
<evidence type="ECO:0000313" key="2">
    <source>
        <dbReference type="Proteomes" id="UP000219374"/>
    </source>
</evidence>
<dbReference type="AlphaFoldDB" id="A0A286CXW9"/>
<dbReference type="RefSeq" id="WP_097120307.1">
    <property type="nucleotide sequence ID" value="NZ_OCND01000001.1"/>
</dbReference>
<dbReference type="EMBL" id="OCND01000001">
    <property type="protein sequence ID" value="SOD51242.1"/>
    <property type="molecule type" value="Genomic_DNA"/>
</dbReference>
<reference evidence="1 2" key="1">
    <citation type="submission" date="2017-09" db="EMBL/GenBank/DDBJ databases">
        <authorList>
            <person name="Ehlers B."/>
            <person name="Leendertz F.H."/>
        </authorList>
    </citation>
    <scope>NUCLEOTIDE SEQUENCE [LARGE SCALE GENOMIC DNA]</scope>
    <source>
        <strain evidence="1 2">CGMCC 1.10978</strain>
    </source>
</reference>
<proteinExistence type="predicted"/>
<protein>
    <submittedName>
        <fullName evidence="1">Uncharacterized protein</fullName>
    </submittedName>
</protein>
<dbReference type="Proteomes" id="UP000219374">
    <property type="component" value="Unassembled WGS sequence"/>
</dbReference>
<accession>A0A286CXW9</accession>
<dbReference type="OrthoDB" id="10017173at2"/>
<keyword evidence="2" id="KW-1185">Reference proteome</keyword>
<name>A0A286CXW9_9GAMM</name>